<accession>A0A0B0PK74</accession>
<protein>
    <submittedName>
        <fullName evidence="2">Uncharacterized protein</fullName>
    </submittedName>
</protein>
<name>A0A0B0PK74_GOSAR</name>
<dbReference type="EMBL" id="KN438792">
    <property type="protein sequence ID" value="KHG26858.1"/>
    <property type="molecule type" value="Genomic_DNA"/>
</dbReference>
<evidence type="ECO:0000313" key="2">
    <source>
        <dbReference type="EMBL" id="KHG26858.1"/>
    </source>
</evidence>
<keyword evidence="3" id="KW-1185">Reference proteome</keyword>
<keyword evidence="1" id="KW-0472">Membrane</keyword>
<sequence>MLIMLLDIKVLVYFVYELSHVIWLILVPCFGYV</sequence>
<dbReference type="AlphaFoldDB" id="A0A0B0PK74"/>
<keyword evidence="1" id="KW-1133">Transmembrane helix</keyword>
<evidence type="ECO:0000313" key="3">
    <source>
        <dbReference type="Proteomes" id="UP000032142"/>
    </source>
</evidence>
<evidence type="ECO:0000256" key="1">
    <source>
        <dbReference type="SAM" id="Phobius"/>
    </source>
</evidence>
<proteinExistence type="predicted"/>
<gene>
    <name evidence="2" type="ORF">F383_32995</name>
</gene>
<keyword evidence="1" id="KW-0812">Transmembrane</keyword>
<organism evidence="2 3">
    <name type="scientific">Gossypium arboreum</name>
    <name type="common">Tree cotton</name>
    <name type="synonym">Gossypium nanking</name>
    <dbReference type="NCBI Taxonomy" id="29729"/>
    <lineage>
        <taxon>Eukaryota</taxon>
        <taxon>Viridiplantae</taxon>
        <taxon>Streptophyta</taxon>
        <taxon>Embryophyta</taxon>
        <taxon>Tracheophyta</taxon>
        <taxon>Spermatophyta</taxon>
        <taxon>Magnoliopsida</taxon>
        <taxon>eudicotyledons</taxon>
        <taxon>Gunneridae</taxon>
        <taxon>Pentapetalae</taxon>
        <taxon>rosids</taxon>
        <taxon>malvids</taxon>
        <taxon>Malvales</taxon>
        <taxon>Malvaceae</taxon>
        <taxon>Malvoideae</taxon>
        <taxon>Gossypium</taxon>
    </lineage>
</organism>
<feature type="transmembrane region" description="Helical" evidence="1">
    <location>
        <begin position="12"/>
        <end position="32"/>
    </location>
</feature>
<reference evidence="3" key="1">
    <citation type="submission" date="2014-09" db="EMBL/GenBank/DDBJ databases">
        <authorList>
            <person name="Mudge J."/>
            <person name="Ramaraj T."/>
            <person name="Lindquist I.E."/>
            <person name="Bharti A.K."/>
            <person name="Sundararajan A."/>
            <person name="Cameron C.T."/>
            <person name="Woodward J.E."/>
            <person name="May G.D."/>
            <person name="Brubaker C."/>
            <person name="Broadhvest J."/>
            <person name="Wilkins T.A."/>
        </authorList>
    </citation>
    <scope>NUCLEOTIDE SEQUENCE</scope>
    <source>
        <strain evidence="3">cv. AKA8401</strain>
    </source>
</reference>
<dbReference type="Proteomes" id="UP000032142">
    <property type="component" value="Unassembled WGS sequence"/>
</dbReference>